<dbReference type="EMBL" id="MT144428">
    <property type="protein sequence ID" value="QJA53514.1"/>
    <property type="molecule type" value="Genomic_DNA"/>
</dbReference>
<accession>A0A6H2A119</accession>
<protein>
    <submittedName>
        <fullName evidence="1">Uncharacterized protein</fullName>
    </submittedName>
</protein>
<name>A0A6H2A119_9ZZZZ</name>
<gene>
    <name evidence="1" type="ORF">TM448A03612_0002</name>
    <name evidence="2" type="ORF">TM448B01346_0017</name>
</gene>
<dbReference type="AlphaFoldDB" id="A0A6H2A119"/>
<evidence type="ECO:0000313" key="2">
    <source>
        <dbReference type="EMBL" id="QJH98624.1"/>
    </source>
</evidence>
<dbReference type="EMBL" id="MT144743">
    <property type="protein sequence ID" value="QJH98624.1"/>
    <property type="molecule type" value="Genomic_DNA"/>
</dbReference>
<organism evidence="1">
    <name type="scientific">viral metagenome</name>
    <dbReference type="NCBI Taxonomy" id="1070528"/>
    <lineage>
        <taxon>unclassified sequences</taxon>
        <taxon>metagenomes</taxon>
        <taxon>organismal metagenomes</taxon>
    </lineage>
</organism>
<sequence length="172" mass="19679">MSIIDQMTLKDFLNARLQPSMCNKCGAHLELRCPNKHCIDCGAAIYNEGELCSTCIIKRQYLVCDSSGQKEFKMTCGKLVTVEDVFKQIYSNLRPNCTQCERAQTTRYESQLRCGAYWDKKTLSVYFNEKVGVFMWRPSFDCPLTYGRLPRRAYLMSYTDNEPSSMPGGIGI</sequence>
<proteinExistence type="predicted"/>
<evidence type="ECO:0000313" key="1">
    <source>
        <dbReference type="EMBL" id="QJA53514.1"/>
    </source>
</evidence>
<reference evidence="1" key="1">
    <citation type="submission" date="2020-03" db="EMBL/GenBank/DDBJ databases">
        <title>The deep terrestrial virosphere.</title>
        <authorList>
            <person name="Holmfeldt K."/>
            <person name="Nilsson E."/>
            <person name="Simone D."/>
            <person name="Lopez-Fernandez M."/>
            <person name="Wu X."/>
            <person name="de Brujin I."/>
            <person name="Lundin D."/>
            <person name="Andersson A."/>
            <person name="Bertilsson S."/>
            <person name="Dopson M."/>
        </authorList>
    </citation>
    <scope>NUCLEOTIDE SEQUENCE</scope>
    <source>
        <strain evidence="1">TM448A03612</strain>
        <strain evidence="2">TM448B01346</strain>
    </source>
</reference>